<gene>
    <name evidence="3" type="ORF">JRO89_XS07G0149900</name>
</gene>
<dbReference type="PROSITE" id="PS50158">
    <property type="entry name" value="ZF_CCHC"/>
    <property type="match status" value="1"/>
</dbReference>
<feature type="domain" description="CCHC-type" evidence="2">
    <location>
        <begin position="94"/>
        <end position="107"/>
    </location>
</feature>
<name>A0ABQ8HTU7_9ROSI</name>
<keyword evidence="1" id="KW-0862">Zinc</keyword>
<keyword evidence="1" id="KW-0479">Metal-binding</keyword>
<dbReference type="PANTHER" id="PTHR31286:SF167">
    <property type="entry name" value="OS09G0268800 PROTEIN"/>
    <property type="match status" value="1"/>
</dbReference>
<evidence type="ECO:0000313" key="4">
    <source>
        <dbReference type="Proteomes" id="UP000827721"/>
    </source>
</evidence>
<reference evidence="3 4" key="1">
    <citation type="submission" date="2021-02" db="EMBL/GenBank/DDBJ databases">
        <title>Plant Genome Project.</title>
        <authorList>
            <person name="Zhang R.-G."/>
        </authorList>
    </citation>
    <scope>NUCLEOTIDE SEQUENCE [LARGE SCALE GENOMIC DNA]</scope>
    <source>
        <tissue evidence="3">Leaves</tissue>
    </source>
</reference>
<dbReference type="PANTHER" id="PTHR31286">
    <property type="entry name" value="GLYCINE-RICH CELL WALL STRUCTURAL PROTEIN 1.8-LIKE"/>
    <property type="match status" value="1"/>
</dbReference>
<evidence type="ECO:0000313" key="3">
    <source>
        <dbReference type="EMBL" id="KAH7567791.1"/>
    </source>
</evidence>
<dbReference type="InterPro" id="IPR040256">
    <property type="entry name" value="At4g02000-like"/>
</dbReference>
<dbReference type="Proteomes" id="UP000827721">
    <property type="component" value="Unassembled WGS sequence"/>
</dbReference>
<keyword evidence="4" id="KW-1185">Reference proteome</keyword>
<dbReference type="InterPro" id="IPR025836">
    <property type="entry name" value="Zn_knuckle_CX2CX4HX4C"/>
</dbReference>
<proteinExistence type="predicted"/>
<dbReference type="InterPro" id="IPR001878">
    <property type="entry name" value="Znf_CCHC"/>
</dbReference>
<dbReference type="EMBL" id="JAFEMO010000007">
    <property type="protein sequence ID" value="KAH7567791.1"/>
    <property type="molecule type" value="Genomic_DNA"/>
</dbReference>
<organism evidence="3 4">
    <name type="scientific">Xanthoceras sorbifolium</name>
    <dbReference type="NCBI Taxonomy" id="99658"/>
    <lineage>
        <taxon>Eukaryota</taxon>
        <taxon>Viridiplantae</taxon>
        <taxon>Streptophyta</taxon>
        <taxon>Embryophyta</taxon>
        <taxon>Tracheophyta</taxon>
        <taxon>Spermatophyta</taxon>
        <taxon>Magnoliopsida</taxon>
        <taxon>eudicotyledons</taxon>
        <taxon>Gunneridae</taxon>
        <taxon>Pentapetalae</taxon>
        <taxon>rosids</taxon>
        <taxon>malvids</taxon>
        <taxon>Sapindales</taxon>
        <taxon>Sapindaceae</taxon>
        <taxon>Xanthoceroideae</taxon>
        <taxon>Xanthoceras</taxon>
    </lineage>
</organism>
<evidence type="ECO:0000259" key="2">
    <source>
        <dbReference type="PROSITE" id="PS50158"/>
    </source>
</evidence>
<accession>A0ABQ8HTU7</accession>
<protein>
    <recommendedName>
        <fullName evidence="2">CCHC-type domain-containing protein</fullName>
    </recommendedName>
</protein>
<keyword evidence="1" id="KW-0863">Zinc-finger</keyword>
<dbReference type="Pfam" id="PF14392">
    <property type="entry name" value="zf-CCHC_4"/>
    <property type="match status" value="1"/>
</dbReference>
<evidence type="ECO:0000256" key="1">
    <source>
        <dbReference type="PROSITE-ProRule" id="PRU00047"/>
    </source>
</evidence>
<comment type="caution">
    <text evidence="3">The sequence shown here is derived from an EMBL/GenBank/DDBJ whole genome shotgun (WGS) entry which is preliminary data.</text>
</comment>
<sequence length="118" mass="12837">MDAAEIASLCESLSLSENDGPITQLGSDLRRLGQIGAVCEVDLGTTGDCAGKFLRLRIRIDVSKPLRRCIRVDLDGSGKAVTMLLRYERLPEFCFQCGHVGHATRECIQVESNLIAAT</sequence>